<evidence type="ECO:0000313" key="2">
    <source>
        <dbReference type="Proteomes" id="UP000032221"/>
    </source>
</evidence>
<dbReference type="Gene3D" id="3.40.50.1110">
    <property type="entry name" value="SGNH hydrolase"/>
    <property type="match status" value="1"/>
</dbReference>
<reference evidence="1 2" key="1">
    <citation type="submission" date="2015-01" db="EMBL/GenBank/DDBJ databases">
        <title>Genome sequence of Mycobacterium llatzerense and Mycobacterium immunogenum recovered from brain abscess.</title>
        <authorList>
            <person name="Greninger A.L."/>
            <person name="Langelier C."/>
            <person name="Cunningham G."/>
            <person name="Chiu C.Y."/>
            <person name="Miller S."/>
        </authorList>
    </citation>
    <scope>NUCLEOTIDE SEQUENCE [LARGE SCALE GENOMIC DNA]</scope>
    <source>
        <strain evidence="1 2">CLUC14</strain>
    </source>
</reference>
<dbReference type="EMBL" id="JXST01000015">
    <property type="protein sequence ID" value="KIU16674.1"/>
    <property type="molecule type" value="Genomic_DNA"/>
</dbReference>
<sequence length="162" mass="16647">MQHMLAAGVDDFSFTPDAPLDGAVPVSPGSPFTGDEGIDYRGCFAIIWAGANNQSQPAAIIRDIASMTSSLPDPSHYLIIGTIPSTNDALAKTYGPQFVDLRAWLMSDGPAAADVAPTAGDTEAAAAGMVPPSLTVDGTHFTQAAYTASGHRLASLIAQALD</sequence>
<proteinExistence type="predicted"/>
<dbReference type="SUPFAM" id="SSF52266">
    <property type="entry name" value="SGNH hydrolase"/>
    <property type="match status" value="1"/>
</dbReference>
<organism evidence="1 2">
    <name type="scientific">Mycolicibacterium llatzerense</name>
    <dbReference type="NCBI Taxonomy" id="280871"/>
    <lineage>
        <taxon>Bacteria</taxon>
        <taxon>Bacillati</taxon>
        <taxon>Actinomycetota</taxon>
        <taxon>Actinomycetes</taxon>
        <taxon>Mycobacteriales</taxon>
        <taxon>Mycobacteriaceae</taxon>
        <taxon>Mycolicibacterium</taxon>
    </lineage>
</organism>
<gene>
    <name evidence="1" type="ORF">TL10_12565</name>
</gene>
<protein>
    <recommendedName>
        <fullName evidence="3">SGNH hydrolase-type esterase domain-containing protein</fullName>
    </recommendedName>
</protein>
<dbReference type="Proteomes" id="UP000032221">
    <property type="component" value="Unassembled WGS sequence"/>
</dbReference>
<accession>A0A0D1JVT9</accession>
<evidence type="ECO:0008006" key="3">
    <source>
        <dbReference type="Google" id="ProtNLM"/>
    </source>
</evidence>
<dbReference type="PATRIC" id="fig|280871.6.peg.2605"/>
<evidence type="ECO:0000313" key="1">
    <source>
        <dbReference type="EMBL" id="KIU16674.1"/>
    </source>
</evidence>
<dbReference type="AlphaFoldDB" id="A0A0D1JVT9"/>
<keyword evidence="2" id="KW-1185">Reference proteome</keyword>
<dbReference type="InterPro" id="IPR036514">
    <property type="entry name" value="SGNH_hydro_sf"/>
</dbReference>
<name>A0A0D1JVT9_9MYCO</name>
<comment type="caution">
    <text evidence="1">The sequence shown here is derived from an EMBL/GenBank/DDBJ whole genome shotgun (WGS) entry which is preliminary data.</text>
</comment>